<organism evidence="1 2">
    <name type="scientific">Pseudogemmobacter lacusdianii</name>
    <dbReference type="NCBI Taxonomy" id="3069608"/>
    <lineage>
        <taxon>Bacteria</taxon>
        <taxon>Pseudomonadati</taxon>
        <taxon>Pseudomonadota</taxon>
        <taxon>Alphaproteobacteria</taxon>
        <taxon>Rhodobacterales</taxon>
        <taxon>Paracoccaceae</taxon>
        <taxon>Pseudogemmobacter</taxon>
    </lineage>
</organism>
<gene>
    <name evidence="1" type="ORF">Q9295_01700</name>
</gene>
<dbReference type="Proteomes" id="UP001239680">
    <property type="component" value="Unassembled WGS sequence"/>
</dbReference>
<dbReference type="EMBL" id="JAVDBT010000001">
    <property type="protein sequence ID" value="MDQ2065072.1"/>
    <property type="molecule type" value="Genomic_DNA"/>
</dbReference>
<comment type="caution">
    <text evidence="1">The sequence shown here is derived from an EMBL/GenBank/DDBJ whole genome shotgun (WGS) entry which is preliminary data.</text>
</comment>
<evidence type="ECO:0000313" key="2">
    <source>
        <dbReference type="Proteomes" id="UP001239680"/>
    </source>
</evidence>
<protein>
    <submittedName>
        <fullName evidence="1">Uncharacterized protein</fullName>
    </submittedName>
</protein>
<accession>A0ABU0VTL3</accession>
<name>A0ABU0VTL3_9RHOB</name>
<dbReference type="RefSeq" id="WP_306678747.1">
    <property type="nucleotide sequence ID" value="NZ_JAVDBT010000001.1"/>
</dbReference>
<sequence length="75" mass="8293">MKDMTLSRDAILNMRQCIALVAVTSSSLQHVGGCQRSQSEALRHLREVMVLATALGEQVLDEVQLAERREERAAA</sequence>
<reference evidence="1 2" key="1">
    <citation type="submission" date="2023-08" db="EMBL/GenBank/DDBJ databases">
        <title>Characterization of two Paracoccaceae strains isolated from Phycosphere and proposal of Xinfangfangia lacusdiani sp. nov.</title>
        <authorList>
            <person name="Deng Y."/>
            <person name="Zhang Y.Q."/>
        </authorList>
    </citation>
    <scope>NUCLEOTIDE SEQUENCE [LARGE SCALE GENOMIC DNA]</scope>
    <source>
        <strain evidence="1 2">CPCC 101601</strain>
    </source>
</reference>
<keyword evidence="2" id="KW-1185">Reference proteome</keyword>
<evidence type="ECO:0000313" key="1">
    <source>
        <dbReference type="EMBL" id="MDQ2065072.1"/>
    </source>
</evidence>
<proteinExistence type="predicted"/>